<proteinExistence type="predicted"/>
<dbReference type="Proteomes" id="UP000053989">
    <property type="component" value="Unassembled WGS sequence"/>
</dbReference>
<dbReference type="InParanoid" id="A0A0C2ZW83"/>
<accession>A0A0C2ZW83</accession>
<sequence>MHDEEYDSEQFTDVDADLIQEFDCLNASENTSESQGESFYILPVSTLISIFLMINSTFASNGCRVGEP</sequence>
<dbReference type="AlphaFoldDB" id="A0A0C2ZW83"/>
<name>A0A0C2ZW83_9AGAM</name>
<gene>
    <name evidence="2" type="ORF">SCLCIDRAFT_202487</name>
</gene>
<reference evidence="2 3" key="1">
    <citation type="submission" date="2014-04" db="EMBL/GenBank/DDBJ databases">
        <authorList>
            <consortium name="DOE Joint Genome Institute"/>
            <person name="Kuo A."/>
            <person name="Kohler A."/>
            <person name="Nagy L.G."/>
            <person name="Floudas D."/>
            <person name="Copeland A."/>
            <person name="Barry K.W."/>
            <person name="Cichocki N."/>
            <person name="Veneault-Fourrey C."/>
            <person name="LaButti K."/>
            <person name="Lindquist E.A."/>
            <person name="Lipzen A."/>
            <person name="Lundell T."/>
            <person name="Morin E."/>
            <person name="Murat C."/>
            <person name="Sun H."/>
            <person name="Tunlid A."/>
            <person name="Henrissat B."/>
            <person name="Grigoriev I.V."/>
            <person name="Hibbett D.S."/>
            <person name="Martin F."/>
            <person name="Nordberg H.P."/>
            <person name="Cantor M.N."/>
            <person name="Hua S.X."/>
        </authorList>
    </citation>
    <scope>NUCLEOTIDE SEQUENCE [LARGE SCALE GENOMIC DNA]</scope>
    <source>
        <strain evidence="2 3">Foug A</strain>
    </source>
</reference>
<dbReference type="HOGENOM" id="CLU_2795411_0_0_1"/>
<keyword evidence="3" id="KW-1185">Reference proteome</keyword>
<keyword evidence="1" id="KW-0812">Transmembrane</keyword>
<organism evidence="2 3">
    <name type="scientific">Scleroderma citrinum Foug A</name>
    <dbReference type="NCBI Taxonomy" id="1036808"/>
    <lineage>
        <taxon>Eukaryota</taxon>
        <taxon>Fungi</taxon>
        <taxon>Dikarya</taxon>
        <taxon>Basidiomycota</taxon>
        <taxon>Agaricomycotina</taxon>
        <taxon>Agaricomycetes</taxon>
        <taxon>Agaricomycetidae</taxon>
        <taxon>Boletales</taxon>
        <taxon>Sclerodermatineae</taxon>
        <taxon>Sclerodermataceae</taxon>
        <taxon>Scleroderma</taxon>
    </lineage>
</organism>
<evidence type="ECO:0000256" key="1">
    <source>
        <dbReference type="SAM" id="Phobius"/>
    </source>
</evidence>
<evidence type="ECO:0000313" key="2">
    <source>
        <dbReference type="EMBL" id="KIM56737.1"/>
    </source>
</evidence>
<reference evidence="3" key="2">
    <citation type="submission" date="2015-01" db="EMBL/GenBank/DDBJ databases">
        <title>Evolutionary Origins and Diversification of the Mycorrhizal Mutualists.</title>
        <authorList>
            <consortium name="DOE Joint Genome Institute"/>
            <consortium name="Mycorrhizal Genomics Consortium"/>
            <person name="Kohler A."/>
            <person name="Kuo A."/>
            <person name="Nagy L.G."/>
            <person name="Floudas D."/>
            <person name="Copeland A."/>
            <person name="Barry K.W."/>
            <person name="Cichocki N."/>
            <person name="Veneault-Fourrey C."/>
            <person name="LaButti K."/>
            <person name="Lindquist E.A."/>
            <person name="Lipzen A."/>
            <person name="Lundell T."/>
            <person name="Morin E."/>
            <person name="Murat C."/>
            <person name="Riley R."/>
            <person name="Ohm R."/>
            <person name="Sun H."/>
            <person name="Tunlid A."/>
            <person name="Henrissat B."/>
            <person name="Grigoriev I.V."/>
            <person name="Hibbett D.S."/>
            <person name="Martin F."/>
        </authorList>
    </citation>
    <scope>NUCLEOTIDE SEQUENCE [LARGE SCALE GENOMIC DNA]</scope>
    <source>
        <strain evidence="3">Foug A</strain>
    </source>
</reference>
<keyword evidence="1" id="KW-0472">Membrane</keyword>
<dbReference type="EMBL" id="KN822110">
    <property type="protein sequence ID" value="KIM56737.1"/>
    <property type="molecule type" value="Genomic_DNA"/>
</dbReference>
<evidence type="ECO:0000313" key="3">
    <source>
        <dbReference type="Proteomes" id="UP000053989"/>
    </source>
</evidence>
<keyword evidence="1" id="KW-1133">Transmembrane helix</keyword>
<protein>
    <submittedName>
        <fullName evidence="2">Uncharacterized protein</fullName>
    </submittedName>
</protein>
<feature type="transmembrane region" description="Helical" evidence="1">
    <location>
        <begin position="39"/>
        <end position="58"/>
    </location>
</feature>